<protein>
    <recommendedName>
        <fullName evidence="3">CobQ/CobB/MinD/ParA nucleotide binding domain-containing protein</fullName>
    </recommendedName>
</protein>
<dbReference type="PANTHER" id="PTHR43384">
    <property type="entry name" value="SEPTUM SITE-DETERMINING PROTEIN MIND HOMOLOG, CHLOROPLASTIC-RELATED"/>
    <property type="match status" value="1"/>
</dbReference>
<gene>
    <name evidence="4" type="ORF">NN4_54310</name>
</gene>
<keyword evidence="2" id="KW-0067">ATP-binding</keyword>
<dbReference type="GO" id="GO:0005524">
    <property type="term" value="F:ATP binding"/>
    <property type="evidence" value="ECO:0007669"/>
    <property type="project" value="UniProtKB-KW"/>
</dbReference>
<dbReference type="GO" id="GO:0016887">
    <property type="term" value="F:ATP hydrolysis activity"/>
    <property type="evidence" value="ECO:0007669"/>
    <property type="project" value="TreeGrafter"/>
</dbReference>
<keyword evidence="1" id="KW-0547">Nucleotide-binding</keyword>
<sequence length="358" mass="39003">MTSATQDELKHPRSIAVVSGKGGAGKTLITIGLAQLLASRIPPDLAPVVLADGDPVTAGLSYALDRGTHSDTNGFLDFARSVTAEEDMSAIWRLLRPLDDTDLARTRWAYLSVGLHESLIEEFTEDQLTQLLGVMTKRLAELGRWTLVDCRGGFDNDTLAICRRVEEIILVVEPDISSVQSSRHLVDVLARQQLLGKLGGFIVNKAFEDPTALARSTLFRSPCLATVPFDIETARRTLVGHLPNPESLFLNHLSSALGHFDRDLSTGSVYRLPMKQFSSNNLSPDLVRGERVALFIYLIIAISLVLRNAEPDEISSTAALVSLAGSGAILGSSHIRRLIGAQLAKIVSRSLQTRKHHE</sequence>
<dbReference type="InterPro" id="IPR002586">
    <property type="entry name" value="CobQ/CobB/MinD/ParA_Nub-bd_dom"/>
</dbReference>
<dbReference type="GO" id="GO:0005829">
    <property type="term" value="C:cytosol"/>
    <property type="evidence" value="ECO:0007669"/>
    <property type="project" value="TreeGrafter"/>
</dbReference>
<dbReference type="Proteomes" id="UP000321424">
    <property type="component" value="Unassembled WGS sequence"/>
</dbReference>
<dbReference type="AlphaFoldDB" id="A0A511MJU6"/>
<evidence type="ECO:0000256" key="1">
    <source>
        <dbReference type="ARBA" id="ARBA00022741"/>
    </source>
</evidence>
<evidence type="ECO:0000313" key="4">
    <source>
        <dbReference type="EMBL" id="GEM40912.1"/>
    </source>
</evidence>
<comment type="caution">
    <text evidence="4">The sequence shown here is derived from an EMBL/GenBank/DDBJ whole genome shotgun (WGS) entry which is preliminary data.</text>
</comment>
<dbReference type="InterPro" id="IPR027417">
    <property type="entry name" value="P-loop_NTPase"/>
</dbReference>
<dbReference type="Pfam" id="PF01656">
    <property type="entry name" value="CbiA"/>
    <property type="match status" value="1"/>
</dbReference>
<reference evidence="4 5" key="1">
    <citation type="submission" date="2019-07" db="EMBL/GenBank/DDBJ databases">
        <title>Whole genome shotgun sequence of Nocardia ninae NBRC 108245.</title>
        <authorList>
            <person name="Hosoyama A."/>
            <person name="Uohara A."/>
            <person name="Ohji S."/>
            <person name="Ichikawa N."/>
        </authorList>
    </citation>
    <scope>NUCLEOTIDE SEQUENCE [LARGE SCALE GENOMIC DNA]</scope>
    <source>
        <strain evidence="4 5">NBRC 108245</strain>
    </source>
</reference>
<dbReference type="OrthoDB" id="4640801at2"/>
<evidence type="ECO:0000313" key="5">
    <source>
        <dbReference type="Proteomes" id="UP000321424"/>
    </source>
</evidence>
<evidence type="ECO:0000259" key="3">
    <source>
        <dbReference type="Pfam" id="PF01656"/>
    </source>
</evidence>
<dbReference type="GO" id="GO:0009898">
    <property type="term" value="C:cytoplasmic side of plasma membrane"/>
    <property type="evidence" value="ECO:0007669"/>
    <property type="project" value="TreeGrafter"/>
</dbReference>
<dbReference type="SUPFAM" id="SSF52540">
    <property type="entry name" value="P-loop containing nucleoside triphosphate hydrolases"/>
    <property type="match status" value="1"/>
</dbReference>
<proteinExistence type="predicted"/>
<dbReference type="InterPro" id="IPR050625">
    <property type="entry name" value="ParA/MinD_ATPase"/>
</dbReference>
<dbReference type="EMBL" id="BJXA01000043">
    <property type="protein sequence ID" value="GEM40912.1"/>
    <property type="molecule type" value="Genomic_DNA"/>
</dbReference>
<feature type="domain" description="CobQ/CobB/MinD/ParA nucleotide binding" evidence="3">
    <location>
        <begin position="15"/>
        <end position="237"/>
    </location>
</feature>
<dbReference type="RefSeq" id="WP_147137037.1">
    <property type="nucleotide sequence ID" value="NZ_BJXA01000043.1"/>
</dbReference>
<accession>A0A511MJU6</accession>
<evidence type="ECO:0000256" key="2">
    <source>
        <dbReference type="ARBA" id="ARBA00022840"/>
    </source>
</evidence>
<dbReference type="GO" id="GO:0051782">
    <property type="term" value="P:negative regulation of cell division"/>
    <property type="evidence" value="ECO:0007669"/>
    <property type="project" value="TreeGrafter"/>
</dbReference>
<organism evidence="4 5">
    <name type="scientific">Nocardia ninae NBRC 108245</name>
    <dbReference type="NCBI Taxonomy" id="1210091"/>
    <lineage>
        <taxon>Bacteria</taxon>
        <taxon>Bacillati</taxon>
        <taxon>Actinomycetota</taxon>
        <taxon>Actinomycetes</taxon>
        <taxon>Mycobacteriales</taxon>
        <taxon>Nocardiaceae</taxon>
        <taxon>Nocardia</taxon>
    </lineage>
</organism>
<dbReference type="Gene3D" id="3.40.50.300">
    <property type="entry name" value="P-loop containing nucleotide triphosphate hydrolases"/>
    <property type="match status" value="1"/>
</dbReference>
<keyword evidence="5" id="KW-1185">Reference proteome</keyword>
<dbReference type="PANTHER" id="PTHR43384:SF6">
    <property type="entry name" value="SEPTUM SITE-DETERMINING PROTEIN MIND HOMOLOG, CHLOROPLASTIC"/>
    <property type="match status" value="1"/>
</dbReference>
<name>A0A511MJU6_9NOCA</name>